<comment type="caution">
    <text evidence="1">The sequence shown here is derived from an EMBL/GenBank/DDBJ whole genome shotgun (WGS) entry which is preliminary data.</text>
</comment>
<evidence type="ECO:0008006" key="3">
    <source>
        <dbReference type="Google" id="ProtNLM"/>
    </source>
</evidence>
<accession>A0ABQ9G9S4</accession>
<dbReference type="Proteomes" id="UP001159363">
    <property type="component" value="Chromosome 13"/>
</dbReference>
<protein>
    <recommendedName>
        <fullName evidence="3">Peptidase aspartic putative domain-containing protein</fullName>
    </recommendedName>
</protein>
<evidence type="ECO:0000313" key="2">
    <source>
        <dbReference type="Proteomes" id="UP001159363"/>
    </source>
</evidence>
<dbReference type="EMBL" id="JARBHB010000014">
    <property type="protein sequence ID" value="KAJ8869013.1"/>
    <property type="molecule type" value="Genomic_DNA"/>
</dbReference>
<sequence>MKHKCYNILVKNLRENYSCNIEVLDQPVICGNIIRIITSSPHVRELKMKNIRLTDVGEDEPLIELLLGANFAGVLYSGNTINLSPGLLAVHTYLGWVLMGRIDGELNDSSWSMLSTLLTHMLSIADL</sequence>
<keyword evidence="2" id="KW-1185">Reference proteome</keyword>
<reference evidence="1 2" key="1">
    <citation type="submission" date="2023-02" db="EMBL/GenBank/DDBJ databases">
        <title>LHISI_Scaffold_Assembly.</title>
        <authorList>
            <person name="Stuart O.P."/>
            <person name="Cleave R."/>
            <person name="Magrath M.J.L."/>
            <person name="Mikheyev A.S."/>
        </authorList>
    </citation>
    <scope>NUCLEOTIDE SEQUENCE [LARGE SCALE GENOMIC DNA]</scope>
    <source>
        <strain evidence="1">Daus_M_001</strain>
        <tissue evidence="1">Leg muscle</tissue>
    </source>
</reference>
<name>A0ABQ9G9S4_9NEOP</name>
<gene>
    <name evidence="1" type="ORF">PR048_030559</name>
</gene>
<organism evidence="1 2">
    <name type="scientific">Dryococelus australis</name>
    <dbReference type="NCBI Taxonomy" id="614101"/>
    <lineage>
        <taxon>Eukaryota</taxon>
        <taxon>Metazoa</taxon>
        <taxon>Ecdysozoa</taxon>
        <taxon>Arthropoda</taxon>
        <taxon>Hexapoda</taxon>
        <taxon>Insecta</taxon>
        <taxon>Pterygota</taxon>
        <taxon>Neoptera</taxon>
        <taxon>Polyneoptera</taxon>
        <taxon>Phasmatodea</taxon>
        <taxon>Verophasmatodea</taxon>
        <taxon>Anareolatae</taxon>
        <taxon>Phasmatidae</taxon>
        <taxon>Eurycanthinae</taxon>
        <taxon>Dryococelus</taxon>
    </lineage>
</organism>
<evidence type="ECO:0000313" key="1">
    <source>
        <dbReference type="EMBL" id="KAJ8869013.1"/>
    </source>
</evidence>
<proteinExistence type="predicted"/>